<evidence type="ECO:0000256" key="2">
    <source>
        <dbReference type="ARBA" id="ARBA00022694"/>
    </source>
</evidence>
<dbReference type="PANTHER" id="PTHR13326">
    <property type="entry name" value="TRNA PSEUDOURIDINE SYNTHASE D"/>
    <property type="match status" value="1"/>
</dbReference>
<comment type="similarity">
    <text evidence="1 4">Belongs to the pseudouridine synthase TruD family.</text>
</comment>
<dbReference type="PROSITE" id="PS01268">
    <property type="entry name" value="UPF0024"/>
    <property type="match status" value="1"/>
</dbReference>
<dbReference type="PROSITE" id="PS50984">
    <property type="entry name" value="TRUD"/>
    <property type="match status" value="1"/>
</dbReference>
<name>A0A830GXR5_9CREN</name>
<protein>
    <recommendedName>
        <fullName evidence="4">Probable tRNA pseudouridine synthase D</fullName>
        <ecNumber evidence="4">5.4.99.27</ecNumber>
    </recommendedName>
    <alternativeName>
        <fullName evidence="4">tRNA pseudouridine(13) synthase</fullName>
    </alternativeName>
    <alternativeName>
        <fullName evidence="4">tRNA pseudouridylate synthase D</fullName>
    </alternativeName>
    <alternativeName>
        <fullName evidence="4">tRNA-uridine isomerase D</fullName>
    </alternativeName>
</protein>
<comment type="catalytic activity">
    <reaction evidence="4">
        <text>uridine(13) in tRNA = pseudouridine(13) in tRNA</text>
        <dbReference type="Rhea" id="RHEA:42540"/>
        <dbReference type="Rhea" id="RHEA-COMP:10105"/>
        <dbReference type="Rhea" id="RHEA-COMP:10106"/>
        <dbReference type="ChEBI" id="CHEBI:65314"/>
        <dbReference type="ChEBI" id="CHEBI:65315"/>
        <dbReference type="EC" id="5.4.99.27"/>
    </reaction>
</comment>
<evidence type="ECO:0000256" key="4">
    <source>
        <dbReference type="HAMAP-Rule" id="MF_01082"/>
    </source>
</evidence>
<dbReference type="Proteomes" id="UP000610960">
    <property type="component" value="Unassembled WGS sequence"/>
</dbReference>
<dbReference type="PANTHER" id="PTHR13326:SF21">
    <property type="entry name" value="PSEUDOURIDYLATE SYNTHASE PUS7L"/>
    <property type="match status" value="1"/>
</dbReference>
<evidence type="ECO:0000256" key="1">
    <source>
        <dbReference type="ARBA" id="ARBA00007953"/>
    </source>
</evidence>
<dbReference type="InterPro" id="IPR020103">
    <property type="entry name" value="PsdUridine_synth_cat_dom_sf"/>
</dbReference>
<keyword evidence="3 4" id="KW-0413">Isomerase</keyword>
<evidence type="ECO:0000313" key="6">
    <source>
        <dbReference type="EMBL" id="GGP22509.1"/>
    </source>
</evidence>
<dbReference type="GO" id="GO:0031119">
    <property type="term" value="P:tRNA pseudouridine synthesis"/>
    <property type="evidence" value="ECO:0007669"/>
    <property type="project" value="UniProtKB-UniRule"/>
</dbReference>
<reference evidence="6" key="2">
    <citation type="submission" date="2020-09" db="EMBL/GenBank/DDBJ databases">
        <authorList>
            <person name="Sun Q."/>
            <person name="Ohkuma M."/>
        </authorList>
    </citation>
    <scope>NUCLEOTIDE SEQUENCE</scope>
    <source>
        <strain evidence="6">JCM 10088</strain>
    </source>
</reference>
<keyword evidence="7" id="KW-1185">Reference proteome</keyword>
<dbReference type="InterPro" id="IPR042214">
    <property type="entry name" value="TruD_catalytic"/>
</dbReference>
<feature type="active site" description="Nucleophile" evidence="4">
    <location>
        <position position="94"/>
    </location>
</feature>
<comment type="function">
    <text evidence="4">Could be responsible for synthesis of pseudouridine from uracil-13 in transfer RNAs.</text>
</comment>
<sequence length="429" mass="47388">MRTLAELDVFIGMTAYSTDSPGIGGRLREVPEDFQVREVLLDGSELPDRPAPRPGNWVWGIVRKRGIDTLTVVERLAGRLGVPLDRISYGGLKDANAVTVQIVSVLGVNPSDFLGAGDEDFQVLDAFTMDEPCTSKSIYGNAFDITVRGAREEGVWDALSQARERGVPNFFGYQRFGTRRPNTHLIGKMMVMGDYEGAVREIAGSPRPGEPEAGREARELFDAGKVGEALKEFPRGYRAERAVASHLLRRGGDYVGALRRLPTDLLRLYVESYQSYLFNKSLSERLVRGLPINSAVAGDSVILLDESGLPTIHRAVVTDGVRDRINELIRRGRAAVAGALIGFRTGESSLREWERELLRSEGVSTQSFKIKSIPEASASGGWRVLDSSPRVEEVRLSPLRLRFVLRRGMYATAFMRELMKPSDPVECGC</sequence>
<comment type="caution">
    <text evidence="6">The sequence shown here is derived from an EMBL/GenBank/DDBJ whole genome shotgun (WGS) entry which is preliminary data.</text>
</comment>
<dbReference type="Gene3D" id="3.30.70.3160">
    <property type="match status" value="1"/>
</dbReference>
<proteinExistence type="inferred from homology"/>
<dbReference type="SUPFAM" id="SSF55120">
    <property type="entry name" value="Pseudouridine synthase"/>
    <property type="match status" value="1"/>
</dbReference>
<dbReference type="Pfam" id="PF01142">
    <property type="entry name" value="TruD"/>
    <property type="match status" value="1"/>
</dbReference>
<dbReference type="InterPro" id="IPR020119">
    <property type="entry name" value="PsdUridine_synth_TruD_CS"/>
</dbReference>
<dbReference type="NCBIfam" id="TIGR00094">
    <property type="entry name" value="tRNA_TruD_broad"/>
    <property type="match status" value="1"/>
</dbReference>
<dbReference type="HAMAP" id="MF_01082">
    <property type="entry name" value="TruD"/>
    <property type="match status" value="1"/>
</dbReference>
<accession>A0A830GXR5</accession>
<dbReference type="Gene3D" id="3.30.2350.20">
    <property type="entry name" value="TruD, catalytic domain"/>
    <property type="match status" value="1"/>
</dbReference>
<dbReference type="InterPro" id="IPR011760">
    <property type="entry name" value="PsdUridine_synth_TruD_insert"/>
</dbReference>
<dbReference type="CDD" id="cd01291">
    <property type="entry name" value="PseudoU_synth"/>
    <property type="match status" value="1"/>
</dbReference>
<dbReference type="RefSeq" id="WP_229657764.1">
    <property type="nucleotide sequence ID" value="NZ_BMNL01000004.1"/>
</dbReference>
<organism evidence="6 7">
    <name type="scientific">Thermocladium modestius</name>
    <dbReference type="NCBI Taxonomy" id="62609"/>
    <lineage>
        <taxon>Archaea</taxon>
        <taxon>Thermoproteota</taxon>
        <taxon>Thermoprotei</taxon>
        <taxon>Thermoproteales</taxon>
        <taxon>Thermoproteaceae</taxon>
        <taxon>Thermocladium</taxon>
    </lineage>
</organism>
<evidence type="ECO:0000313" key="7">
    <source>
        <dbReference type="Proteomes" id="UP000610960"/>
    </source>
</evidence>
<gene>
    <name evidence="4" type="primary">truD</name>
    <name evidence="6" type="ORF">GCM10007981_18860</name>
</gene>
<evidence type="ECO:0000256" key="3">
    <source>
        <dbReference type="ARBA" id="ARBA00023235"/>
    </source>
</evidence>
<dbReference type="Gene3D" id="1.10.1510.30">
    <property type="match status" value="1"/>
</dbReference>
<dbReference type="EC" id="5.4.99.27" evidence="4"/>
<dbReference type="InterPro" id="IPR001656">
    <property type="entry name" value="PsdUridine_synth_TruD"/>
</dbReference>
<keyword evidence="2 4" id="KW-0819">tRNA processing</keyword>
<reference evidence="6" key="1">
    <citation type="journal article" date="2014" name="Int. J. Syst. Evol. Microbiol.">
        <title>Complete genome sequence of Corynebacterium casei LMG S-19264T (=DSM 44701T), isolated from a smear-ripened cheese.</title>
        <authorList>
            <consortium name="US DOE Joint Genome Institute (JGI-PGF)"/>
            <person name="Walter F."/>
            <person name="Albersmeier A."/>
            <person name="Kalinowski J."/>
            <person name="Ruckert C."/>
        </authorList>
    </citation>
    <scope>NUCLEOTIDE SEQUENCE</scope>
    <source>
        <strain evidence="6">JCM 10088</strain>
    </source>
</reference>
<dbReference type="GO" id="GO:0160150">
    <property type="term" value="F:tRNA pseudouridine(13) synthase activity"/>
    <property type="evidence" value="ECO:0007669"/>
    <property type="project" value="UniProtKB-EC"/>
</dbReference>
<dbReference type="PIRSF" id="PIRSF037016">
    <property type="entry name" value="Pseudouridin_synth_euk_prd"/>
    <property type="match status" value="1"/>
</dbReference>
<dbReference type="EMBL" id="BMNL01000004">
    <property type="protein sequence ID" value="GGP22509.1"/>
    <property type="molecule type" value="Genomic_DNA"/>
</dbReference>
<dbReference type="GO" id="GO:0003723">
    <property type="term" value="F:RNA binding"/>
    <property type="evidence" value="ECO:0007669"/>
    <property type="project" value="InterPro"/>
</dbReference>
<evidence type="ECO:0000259" key="5">
    <source>
        <dbReference type="PROSITE" id="PS50984"/>
    </source>
</evidence>
<feature type="domain" description="TRUD" evidence="5">
    <location>
        <begin position="166"/>
        <end position="388"/>
    </location>
</feature>
<dbReference type="AlphaFoldDB" id="A0A830GXR5"/>